<organism evidence="19 20">
    <name type="scientific">Shewanella ulleungensis</name>
    <dbReference type="NCBI Taxonomy" id="2282699"/>
    <lineage>
        <taxon>Bacteria</taxon>
        <taxon>Pseudomonadati</taxon>
        <taxon>Pseudomonadota</taxon>
        <taxon>Gammaproteobacteria</taxon>
        <taxon>Alteromonadales</taxon>
        <taxon>Shewanellaceae</taxon>
        <taxon>Shewanella</taxon>
    </lineage>
</organism>
<dbReference type="Proteomes" id="UP000654004">
    <property type="component" value="Unassembled WGS sequence"/>
</dbReference>
<gene>
    <name evidence="19" type="primary">cyoA</name>
    <name evidence="19" type="ORF">GCM10009410_30310</name>
</gene>
<keyword evidence="9 16" id="KW-1133">Transmembrane helix</keyword>
<feature type="transmembrane region" description="Helical" evidence="16">
    <location>
        <begin position="39"/>
        <end position="63"/>
    </location>
</feature>
<evidence type="ECO:0000256" key="10">
    <source>
        <dbReference type="ARBA" id="ARBA00023002"/>
    </source>
</evidence>
<evidence type="ECO:0000256" key="8">
    <source>
        <dbReference type="ARBA" id="ARBA00022982"/>
    </source>
</evidence>
<comment type="similarity">
    <text evidence="2 14">Belongs to the cytochrome c oxidase subunit 2 family.</text>
</comment>
<dbReference type="InterPro" id="IPR036257">
    <property type="entry name" value="Cyt_c_oxidase_su2_TM_sf"/>
</dbReference>
<dbReference type="InterPro" id="IPR008972">
    <property type="entry name" value="Cupredoxin"/>
</dbReference>
<keyword evidence="7" id="KW-0732">Signal</keyword>
<evidence type="ECO:0000313" key="19">
    <source>
        <dbReference type="EMBL" id="GGP94219.1"/>
    </source>
</evidence>
<dbReference type="PROSITE" id="PS50857">
    <property type="entry name" value="COX2_CUA"/>
    <property type="match status" value="1"/>
</dbReference>
<keyword evidence="12" id="KW-0564">Palmitate</keyword>
<keyword evidence="6 16" id="KW-0812">Transmembrane</keyword>
<proteinExistence type="inferred from homology"/>
<evidence type="ECO:0000256" key="12">
    <source>
        <dbReference type="ARBA" id="ARBA00023139"/>
    </source>
</evidence>
<evidence type="ECO:0000256" key="14">
    <source>
        <dbReference type="PIRNR" id="PIRNR000292"/>
    </source>
</evidence>
<dbReference type="InterPro" id="IPR045187">
    <property type="entry name" value="CcO_II"/>
</dbReference>
<keyword evidence="11 14" id="KW-0472">Membrane</keyword>
<keyword evidence="10 14" id="KW-0560">Oxidoreductase</keyword>
<feature type="domain" description="Cytochrome oxidase subunit II copper A binding" evidence="17">
    <location>
        <begin position="120"/>
        <end position="233"/>
    </location>
</feature>
<dbReference type="RefSeq" id="WP_188957672.1">
    <property type="nucleotide sequence ID" value="NZ_BMQW01000008.1"/>
</dbReference>
<dbReference type="InterPro" id="IPR002429">
    <property type="entry name" value="CcO_II-like_C"/>
</dbReference>
<evidence type="ECO:0000259" key="17">
    <source>
        <dbReference type="PROSITE" id="PS50857"/>
    </source>
</evidence>
<evidence type="ECO:0000256" key="15">
    <source>
        <dbReference type="SAM" id="MobiDB-lite"/>
    </source>
</evidence>
<dbReference type="Gene3D" id="2.60.40.420">
    <property type="entry name" value="Cupredoxins - blue copper proteins"/>
    <property type="match status" value="1"/>
</dbReference>
<evidence type="ECO:0000313" key="20">
    <source>
        <dbReference type="Proteomes" id="UP000654004"/>
    </source>
</evidence>
<keyword evidence="20" id="KW-1185">Reference proteome</keyword>
<comment type="caution">
    <text evidence="19">The sequence shown here is derived from an EMBL/GenBank/DDBJ whole genome shotgun (WGS) entry which is preliminary data.</text>
</comment>
<keyword evidence="4 14" id="KW-1003">Cell membrane</keyword>
<evidence type="ECO:0000256" key="16">
    <source>
        <dbReference type="SAM" id="Phobius"/>
    </source>
</evidence>
<dbReference type="PROSITE" id="PS51257">
    <property type="entry name" value="PROKAR_LIPOPROTEIN"/>
    <property type="match status" value="1"/>
</dbReference>
<dbReference type="PANTHER" id="PTHR22888">
    <property type="entry name" value="CYTOCHROME C OXIDASE, SUBUNIT II"/>
    <property type="match status" value="1"/>
</dbReference>
<dbReference type="PROSITE" id="PS50999">
    <property type="entry name" value="COX2_TM"/>
    <property type="match status" value="1"/>
</dbReference>
<keyword evidence="13" id="KW-0449">Lipoprotein</keyword>
<feature type="compositionally biased region" description="Polar residues" evidence="15">
    <location>
        <begin position="315"/>
        <end position="331"/>
    </location>
</feature>
<evidence type="ECO:0000256" key="6">
    <source>
        <dbReference type="ARBA" id="ARBA00022692"/>
    </source>
</evidence>
<feature type="domain" description="Cytochrome oxidase subunit II transmembrane region profile" evidence="18">
    <location>
        <begin position="17"/>
        <end position="114"/>
    </location>
</feature>
<dbReference type="PIRSF" id="PIRSF000292">
    <property type="entry name" value="Ubi_od_II"/>
    <property type="match status" value="1"/>
</dbReference>
<dbReference type="NCBIfam" id="TIGR01433">
    <property type="entry name" value="CyoA"/>
    <property type="match status" value="1"/>
</dbReference>
<name>A0ABQ2QRQ8_9GAMM</name>
<sequence length="331" mass="36846">MFIRKLSTAMLAVGALMLAGCEGGVLDPKGQVGMDEKHLIIVATLLMLIVVIPVIFMTLYFAWKYRDGRDHEIYAPKWAHSKTIEIVVWLIPVVIVIVLGVITWNSTHKLDPYKPLDHHAKPITVQVVSLDWKWLFIYPEQGIASVNELAFPANVPVNFKITSDTAMNSFFIPQLGSQIYSMAGMATKLHLIANEPGTFKGISANYSGAGFAGMKFNAIATPTAEDFDAWVAMIKQQETTLDVAQYKLLAKKSENNPVQYFGSVQKGMFNYVVMQYMDPNSNMKSMGSMEDMDHDQHMQHMKDIDATQHSEHSIPTHSTTEPSSTVSGEAE</sequence>
<feature type="transmembrane region" description="Helical" evidence="16">
    <location>
        <begin position="84"/>
        <end position="104"/>
    </location>
</feature>
<dbReference type="InterPro" id="IPR034227">
    <property type="entry name" value="CuRO_UO_II"/>
</dbReference>
<evidence type="ECO:0000256" key="11">
    <source>
        <dbReference type="ARBA" id="ARBA00023136"/>
    </source>
</evidence>
<reference evidence="20" key="1">
    <citation type="journal article" date="2019" name="Int. J. Syst. Evol. Microbiol.">
        <title>The Global Catalogue of Microorganisms (GCM) 10K type strain sequencing project: providing services to taxonomists for standard genome sequencing and annotation.</title>
        <authorList>
            <consortium name="The Broad Institute Genomics Platform"/>
            <consortium name="The Broad Institute Genome Sequencing Center for Infectious Disease"/>
            <person name="Wu L."/>
            <person name="Ma J."/>
        </authorList>
    </citation>
    <scope>NUCLEOTIDE SEQUENCE [LARGE SCALE GENOMIC DNA]</scope>
    <source>
        <strain evidence="20">JCM 32305</strain>
    </source>
</reference>
<evidence type="ECO:0000256" key="4">
    <source>
        <dbReference type="ARBA" id="ARBA00022475"/>
    </source>
</evidence>
<dbReference type="CDD" id="cd04212">
    <property type="entry name" value="CuRO_UO_II"/>
    <property type="match status" value="1"/>
</dbReference>
<evidence type="ECO:0000256" key="9">
    <source>
        <dbReference type="ARBA" id="ARBA00022989"/>
    </source>
</evidence>
<dbReference type="InterPro" id="IPR010514">
    <property type="entry name" value="COX_ARM"/>
</dbReference>
<evidence type="ECO:0000256" key="1">
    <source>
        <dbReference type="ARBA" id="ARBA00004651"/>
    </source>
</evidence>
<dbReference type="SUPFAM" id="SSF49503">
    <property type="entry name" value="Cupredoxins"/>
    <property type="match status" value="1"/>
</dbReference>
<evidence type="ECO:0000256" key="2">
    <source>
        <dbReference type="ARBA" id="ARBA00007866"/>
    </source>
</evidence>
<evidence type="ECO:0000256" key="7">
    <source>
        <dbReference type="ARBA" id="ARBA00022729"/>
    </source>
</evidence>
<keyword evidence="5 14" id="KW-0679">Respiratory chain</keyword>
<dbReference type="Gene3D" id="1.10.287.90">
    <property type="match status" value="1"/>
</dbReference>
<evidence type="ECO:0000259" key="18">
    <source>
        <dbReference type="PROSITE" id="PS50999"/>
    </source>
</evidence>
<dbReference type="InterPro" id="IPR011759">
    <property type="entry name" value="Cyt_c_oxidase_su2_TM_dom"/>
</dbReference>
<dbReference type="InterPro" id="IPR006333">
    <property type="entry name" value="Cyt_o_ubiquinol_oxidase_su2"/>
</dbReference>
<evidence type="ECO:0000256" key="3">
    <source>
        <dbReference type="ARBA" id="ARBA00022448"/>
    </source>
</evidence>
<keyword evidence="8 14" id="KW-0249">Electron transport</keyword>
<keyword evidence="3 14" id="KW-0813">Transport</keyword>
<dbReference type="SUPFAM" id="SSF81464">
    <property type="entry name" value="Cytochrome c oxidase subunit II-like, transmembrane region"/>
    <property type="match status" value="1"/>
</dbReference>
<dbReference type="Pfam" id="PF06481">
    <property type="entry name" value="COX_ARM"/>
    <property type="match status" value="1"/>
</dbReference>
<accession>A0ABQ2QRQ8</accession>
<comment type="subcellular location">
    <subcellularLocation>
        <location evidence="1">Cell membrane</location>
        <topology evidence="1">Multi-pass membrane protein</topology>
    </subcellularLocation>
</comment>
<protein>
    <recommendedName>
        <fullName evidence="14">Ubiquinol oxidase subunit 2</fullName>
    </recommendedName>
</protein>
<dbReference type="EMBL" id="BMQW01000008">
    <property type="protein sequence ID" value="GGP94219.1"/>
    <property type="molecule type" value="Genomic_DNA"/>
</dbReference>
<evidence type="ECO:0000256" key="5">
    <source>
        <dbReference type="ARBA" id="ARBA00022660"/>
    </source>
</evidence>
<feature type="region of interest" description="Disordered" evidence="15">
    <location>
        <begin position="307"/>
        <end position="331"/>
    </location>
</feature>
<evidence type="ECO:0000256" key="13">
    <source>
        <dbReference type="ARBA" id="ARBA00023288"/>
    </source>
</evidence>
<dbReference type="PANTHER" id="PTHR22888:SF18">
    <property type="entry name" value="CYTOCHROME BO(3) UBIQUINOL OXIDASE SUBUNIT 2"/>
    <property type="match status" value="1"/>
</dbReference>